<gene>
    <name evidence="1" type="ORF">ELX58_02465</name>
</gene>
<sequence>MKRIWSVDDLKQIHAIYHGFVFISGIHVKNNYQLVDHARKRLAQLGNNQRYQFIGDYARFGRKSNGQLSLLLKHITYRGKEITGHLWFSYTQGFRKLGHLKDHQKIKFEARVKKYHKGYVPTDFVKHYDYKLSYPSKIAKV</sequence>
<dbReference type="RefSeq" id="WP_133441589.1">
    <property type="nucleotide sequence ID" value="NZ_CP034726.1"/>
</dbReference>
<keyword evidence="2" id="KW-1185">Reference proteome</keyword>
<dbReference type="KEGG" id="lji:ELX58_02465"/>
<proteinExistence type="predicted"/>
<accession>A0A4P6ZKS5</accession>
<protein>
    <submittedName>
        <fullName evidence="1">Uncharacterized protein</fullName>
    </submittedName>
</protein>
<dbReference type="Proteomes" id="UP000294321">
    <property type="component" value="Chromosome"/>
</dbReference>
<dbReference type="EMBL" id="CP034726">
    <property type="protein sequence ID" value="QBP18032.1"/>
    <property type="molecule type" value="Genomic_DNA"/>
</dbReference>
<name>A0A4P6ZKS5_9LACO</name>
<evidence type="ECO:0000313" key="1">
    <source>
        <dbReference type="EMBL" id="QBP18032.1"/>
    </source>
</evidence>
<organism evidence="1 2">
    <name type="scientific">Acetilactobacillus jinshanensis</name>
    <dbReference type="NCBI Taxonomy" id="1720083"/>
    <lineage>
        <taxon>Bacteria</taxon>
        <taxon>Bacillati</taxon>
        <taxon>Bacillota</taxon>
        <taxon>Bacilli</taxon>
        <taxon>Lactobacillales</taxon>
        <taxon>Lactobacillaceae</taxon>
        <taxon>Acetilactobacillus</taxon>
    </lineage>
</organism>
<dbReference type="AlphaFoldDB" id="A0A4P6ZKS5"/>
<evidence type="ECO:0000313" key="2">
    <source>
        <dbReference type="Proteomes" id="UP000294321"/>
    </source>
</evidence>
<reference evidence="2" key="1">
    <citation type="submission" date="2018-12" db="EMBL/GenBank/DDBJ databases">
        <title>A new species of lactobacillus.</title>
        <authorList>
            <person name="Jian Y."/>
            <person name="Xin L."/>
            <person name="Hong Z.J."/>
            <person name="Ming L.Z."/>
            <person name="Hong X.Z."/>
        </authorList>
    </citation>
    <scope>NUCLEOTIDE SEQUENCE [LARGE SCALE GENOMIC DNA]</scope>
    <source>
        <strain evidence="2">HSLZ-75</strain>
    </source>
</reference>
<dbReference type="OrthoDB" id="2990146at2"/>